<evidence type="ECO:0000313" key="1">
    <source>
        <dbReference type="EMBL" id="CAH9088670.1"/>
    </source>
</evidence>
<gene>
    <name evidence="1" type="ORF">CEURO_LOCUS10620</name>
</gene>
<sequence length="113" mass="12307">MSCDSKVDVHGKDYEPPCDPQCMSNVILYAPRAPPLASPPRQRSAALHPRVYGVLDSTGLQFLSPCPQKGKSPCKAPLLISFASPVENRFVHAMSPIRQTTTTIPLTLAMIFT</sequence>
<dbReference type="AlphaFoldDB" id="A0A9P1E953"/>
<accession>A0A9P1E953</accession>
<keyword evidence="2" id="KW-1185">Reference proteome</keyword>
<evidence type="ECO:0000313" key="2">
    <source>
        <dbReference type="Proteomes" id="UP001152484"/>
    </source>
</evidence>
<comment type="caution">
    <text evidence="1">The sequence shown here is derived from an EMBL/GenBank/DDBJ whole genome shotgun (WGS) entry which is preliminary data.</text>
</comment>
<organism evidence="1 2">
    <name type="scientific">Cuscuta europaea</name>
    <name type="common">European dodder</name>
    <dbReference type="NCBI Taxonomy" id="41803"/>
    <lineage>
        <taxon>Eukaryota</taxon>
        <taxon>Viridiplantae</taxon>
        <taxon>Streptophyta</taxon>
        <taxon>Embryophyta</taxon>
        <taxon>Tracheophyta</taxon>
        <taxon>Spermatophyta</taxon>
        <taxon>Magnoliopsida</taxon>
        <taxon>eudicotyledons</taxon>
        <taxon>Gunneridae</taxon>
        <taxon>Pentapetalae</taxon>
        <taxon>asterids</taxon>
        <taxon>lamiids</taxon>
        <taxon>Solanales</taxon>
        <taxon>Convolvulaceae</taxon>
        <taxon>Cuscuteae</taxon>
        <taxon>Cuscuta</taxon>
        <taxon>Cuscuta subgen. Cuscuta</taxon>
    </lineage>
</organism>
<protein>
    <submittedName>
        <fullName evidence="1">Uncharacterized protein</fullName>
    </submittedName>
</protein>
<dbReference type="EMBL" id="CAMAPE010000019">
    <property type="protein sequence ID" value="CAH9088670.1"/>
    <property type="molecule type" value="Genomic_DNA"/>
</dbReference>
<dbReference type="Proteomes" id="UP001152484">
    <property type="component" value="Unassembled WGS sequence"/>
</dbReference>
<proteinExistence type="predicted"/>
<name>A0A9P1E953_CUSEU</name>
<reference evidence="1" key="1">
    <citation type="submission" date="2022-07" db="EMBL/GenBank/DDBJ databases">
        <authorList>
            <person name="Macas J."/>
            <person name="Novak P."/>
            <person name="Neumann P."/>
        </authorList>
    </citation>
    <scope>NUCLEOTIDE SEQUENCE</scope>
</reference>